<sequence>MISIIALTGGKILFSIALGFNPRQLKKDLEGRQEQGFPKCPSDSLLMIATIFLKPYLSSIDPT</sequence>
<proteinExistence type="predicted"/>
<organism evidence="1 2">
    <name type="scientific">Flavobacterium arsenatis</name>
    <dbReference type="NCBI Taxonomy" id="1484332"/>
    <lineage>
        <taxon>Bacteria</taxon>
        <taxon>Pseudomonadati</taxon>
        <taxon>Bacteroidota</taxon>
        <taxon>Flavobacteriia</taxon>
        <taxon>Flavobacteriales</taxon>
        <taxon>Flavobacteriaceae</taxon>
        <taxon>Flavobacterium</taxon>
    </lineage>
</organism>
<name>A0ABU1TP62_9FLAO</name>
<accession>A0ABU1TP62</accession>
<evidence type="ECO:0000313" key="1">
    <source>
        <dbReference type="EMBL" id="MDR6967759.1"/>
    </source>
</evidence>
<gene>
    <name evidence="1" type="ORF">J2X31_001771</name>
</gene>
<protein>
    <submittedName>
        <fullName evidence="1">Uncharacterized protein</fullName>
    </submittedName>
</protein>
<dbReference type="EMBL" id="JAVDVI010000006">
    <property type="protein sequence ID" value="MDR6967759.1"/>
    <property type="molecule type" value="Genomic_DNA"/>
</dbReference>
<keyword evidence="2" id="KW-1185">Reference proteome</keyword>
<evidence type="ECO:0000313" key="2">
    <source>
        <dbReference type="Proteomes" id="UP001255185"/>
    </source>
</evidence>
<reference evidence="1 2" key="1">
    <citation type="submission" date="2023-07" db="EMBL/GenBank/DDBJ databases">
        <title>Sorghum-associated microbial communities from plants grown in Nebraska, USA.</title>
        <authorList>
            <person name="Schachtman D."/>
        </authorList>
    </citation>
    <scope>NUCLEOTIDE SEQUENCE [LARGE SCALE GENOMIC DNA]</scope>
    <source>
        <strain evidence="1 2">3773</strain>
    </source>
</reference>
<dbReference type="Proteomes" id="UP001255185">
    <property type="component" value="Unassembled WGS sequence"/>
</dbReference>
<dbReference type="RefSeq" id="WP_310026041.1">
    <property type="nucleotide sequence ID" value="NZ_JAVDVI010000006.1"/>
</dbReference>
<comment type="caution">
    <text evidence="1">The sequence shown here is derived from an EMBL/GenBank/DDBJ whole genome shotgun (WGS) entry which is preliminary data.</text>
</comment>